<evidence type="ECO:0000313" key="2">
    <source>
        <dbReference type="Proteomes" id="UP000479293"/>
    </source>
</evidence>
<accession>A0A7C9G075</accession>
<protein>
    <submittedName>
        <fullName evidence="1">Uncharacterized protein</fullName>
    </submittedName>
</protein>
<evidence type="ECO:0000313" key="1">
    <source>
        <dbReference type="EMBL" id="MPR37408.1"/>
    </source>
</evidence>
<organism evidence="1 2">
    <name type="scientific">Salmonirosea aquatica</name>
    <dbReference type="NCBI Taxonomy" id="2654236"/>
    <lineage>
        <taxon>Bacteria</taxon>
        <taxon>Pseudomonadati</taxon>
        <taxon>Bacteroidota</taxon>
        <taxon>Cytophagia</taxon>
        <taxon>Cytophagales</taxon>
        <taxon>Spirosomataceae</taxon>
        <taxon>Salmonirosea</taxon>
    </lineage>
</organism>
<comment type="caution">
    <text evidence="1">The sequence shown here is derived from an EMBL/GenBank/DDBJ whole genome shotgun (WGS) entry which is preliminary data.</text>
</comment>
<dbReference type="EMBL" id="WHLY01000004">
    <property type="protein sequence ID" value="MPR37408.1"/>
    <property type="molecule type" value="Genomic_DNA"/>
</dbReference>
<reference evidence="1 2" key="1">
    <citation type="submission" date="2019-10" db="EMBL/GenBank/DDBJ databases">
        <title>Draft Genome Sequence of Cytophagaceae sp. SJW1-29.</title>
        <authorList>
            <person name="Choi A."/>
        </authorList>
    </citation>
    <scope>NUCLEOTIDE SEQUENCE [LARGE SCALE GENOMIC DNA]</scope>
    <source>
        <strain evidence="1 2">SJW1-29</strain>
    </source>
</reference>
<name>A0A7C9G075_9BACT</name>
<dbReference type="AlphaFoldDB" id="A0A7C9G075"/>
<gene>
    <name evidence="1" type="ORF">GBK04_29800</name>
</gene>
<sequence length="103" mass="12114">MENQRLAFEIPSAFRNAYGQRIWLYSDVPLQDSVNRNHTEGNTIVPSQFSVPKIISVQEQQRAIEEEANENLYRTQSDPSYYENAKRAFQTEYKRRLSAKDLK</sequence>
<keyword evidence="2" id="KW-1185">Reference proteome</keyword>
<dbReference type="Proteomes" id="UP000479293">
    <property type="component" value="Unassembled WGS sequence"/>
</dbReference>
<proteinExistence type="predicted"/>